<dbReference type="STRING" id="55188.A0A2H5PAZ2"/>
<keyword evidence="7" id="KW-1185">Reference proteome</keyword>
<accession>A0A2H5PAZ2</accession>
<evidence type="ECO:0000313" key="6">
    <source>
        <dbReference type="EMBL" id="GAY49540.1"/>
    </source>
</evidence>
<comment type="subunit">
    <text evidence="3">Binds to multiple calmodulin (CaM) in the presence of Ca(2+) and CaM-like proteins.</text>
</comment>
<dbReference type="Pfam" id="PF00612">
    <property type="entry name" value="IQ"/>
    <property type="match status" value="1"/>
</dbReference>
<dbReference type="PANTHER" id="PTHR32295">
    <property type="entry name" value="IQ-DOMAIN 5-RELATED"/>
    <property type="match status" value="1"/>
</dbReference>
<protein>
    <recommendedName>
        <fullName evidence="5">DUF4005 domain-containing protein</fullName>
    </recommendedName>
</protein>
<evidence type="ECO:0000259" key="5">
    <source>
        <dbReference type="Pfam" id="PF13178"/>
    </source>
</evidence>
<evidence type="ECO:0000256" key="2">
    <source>
        <dbReference type="ARBA" id="ARBA00024341"/>
    </source>
</evidence>
<feature type="compositionally biased region" description="Polar residues" evidence="4">
    <location>
        <begin position="399"/>
        <end position="432"/>
    </location>
</feature>
<comment type="similarity">
    <text evidence="2">Belongs to the IQD family.</text>
</comment>
<organism evidence="6 7">
    <name type="scientific">Citrus unshiu</name>
    <name type="common">Satsuma mandarin</name>
    <name type="synonym">Citrus nobilis var. unshiu</name>
    <dbReference type="NCBI Taxonomy" id="55188"/>
    <lineage>
        <taxon>Eukaryota</taxon>
        <taxon>Viridiplantae</taxon>
        <taxon>Streptophyta</taxon>
        <taxon>Embryophyta</taxon>
        <taxon>Tracheophyta</taxon>
        <taxon>Spermatophyta</taxon>
        <taxon>Magnoliopsida</taxon>
        <taxon>eudicotyledons</taxon>
        <taxon>Gunneridae</taxon>
        <taxon>Pentapetalae</taxon>
        <taxon>rosids</taxon>
        <taxon>malvids</taxon>
        <taxon>Sapindales</taxon>
        <taxon>Rutaceae</taxon>
        <taxon>Aurantioideae</taxon>
        <taxon>Citrus</taxon>
    </lineage>
</organism>
<feature type="region of interest" description="Disordered" evidence="4">
    <location>
        <begin position="396"/>
        <end position="487"/>
    </location>
</feature>
<gene>
    <name evidence="6" type="ORF">CUMW_119930</name>
</gene>
<dbReference type="InterPro" id="IPR025064">
    <property type="entry name" value="DUF4005"/>
</dbReference>
<dbReference type="GO" id="GO:0005516">
    <property type="term" value="F:calmodulin binding"/>
    <property type="evidence" value="ECO:0007669"/>
    <property type="project" value="UniProtKB-KW"/>
</dbReference>
<feature type="compositionally biased region" description="Basic and acidic residues" evidence="4">
    <location>
        <begin position="322"/>
        <end position="335"/>
    </location>
</feature>
<evidence type="ECO:0000256" key="3">
    <source>
        <dbReference type="ARBA" id="ARBA00024378"/>
    </source>
</evidence>
<feature type="domain" description="DUF4005" evidence="5">
    <location>
        <begin position="400"/>
        <end position="461"/>
    </location>
</feature>
<dbReference type="Pfam" id="PF13178">
    <property type="entry name" value="DUF4005"/>
    <property type="match status" value="1"/>
</dbReference>
<sequence>MVEMGKKGSWFSAVKKVLSSEQKDKKDQKTIKLKKKWFGKQKSSGAVLSSEENLAVSVPVPHPCSADEDAKLIESENKQNKHAYTVALATAVAAEAAVAAAQAAAEVVRLTAVARFPGKSQEEIAVIKIQTAFRGYLARRALRALRGLVRLKSLIQGHSVKRQATTTLRCMQTLARVQSQIRARRIRMSEENQAFQRQLQQKCEKEIEKLRALQVGEEWDHTAKSKEQIEAKLQHKQEAAIRRERALAYAFSNQKMLRNSSKSANPTFMDPNNPHWGWSWLERWMAARPWESGSTVDNYDLSSLKSATSRAMSIGEISRAYSRRDLNHDNKDSPTAHKLSRPPSRRQSPSTPPSKAPSTSSVTGKVRPPSPKGSQWGGDGDSRSVFSVRSERYRRHSIAGSSMGDNESLASSPSVPSYMAPTQSTKARSRGTSPLGLNGTPDKRSLGSAKKRLSFPSSPAGPRRHSGPPRVDISPLEDSEVHVGEKG</sequence>
<dbReference type="PROSITE" id="PS50096">
    <property type="entry name" value="IQ"/>
    <property type="match status" value="1"/>
</dbReference>
<dbReference type="AlphaFoldDB" id="A0A2H5PAZ2"/>
<feature type="region of interest" description="Disordered" evidence="4">
    <location>
        <begin position="319"/>
        <end position="384"/>
    </location>
</feature>
<proteinExistence type="inferred from homology"/>
<dbReference type="SMART" id="SM00015">
    <property type="entry name" value="IQ"/>
    <property type="match status" value="1"/>
</dbReference>
<reference evidence="6 7" key="1">
    <citation type="journal article" date="2017" name="Front. Genet.">
        <title>Draft sequencing of the heterozygous diploid genome of Satsuma (Citrus unshiu Marc.) using a hybrid assembly approach.</title>
        <authorList>
            <person name="Shimizu T."/>
            <person name="Tanizawa Y."/>
            <person name="Mochizuki T."/>
            <person name="Nagasaki H."/>
            <person name="Yoshioka T."/>
            <person name="Toyoda A."/>
            <person name="Fujiyama A."/>
            <person name="Kaminuma E."/>
            <person name="Nakamura Y."/>
        </authorList>
    </citation>
    <scope>NUCLEOTIDE SEQUENCE [LARGE SCALE GENOMIC DNA]</scope>
    <source>
        <strain evidence="7">cv. Miyagawa wase</strain>
    </source>
</reference>
<dbReference type="InterPro" id="IPR000048">
    <property type="entry name" value="IQ_motif_EF-hand-BS"/>
</dbReference>
<dbReference type="Proteomes" id="UP000236630">
    <property type="component" value="Unassembled WGS sequence"/>
</dbReference>
<dbReference type="PANTHER" id="PTHR32295:SF216">
    <property type="entry name" value="PROTEIN IQ-DOMAIN 3"/>
    <property type="match status" value="1"/>
</dbReference>
<evidence type="ECO:0000256" key="1">
    <source>
        <dbReference type="ARBA" id="ARBA00022860"/>
    </source>
</evidence>
<evidence type="ECO:0000256" key="4">
    <source>
        <dbReference type="SAM" id="MobiDB-lite"/>
    </source>
</evidence>
<keyword evidence="1" id="KW-0112">Calmodulin-binding</keyword>
<dbReference type="EMBL" id="BDQV01000054">
    <property type="protein sequence ID" value="GAY49540.1"/>
    <property type="molecule type" value="Genomic_DNA"/>
</dbReference>
<comment type="caution">
    <text evidence="6">The sequence shown here is derived from an EMBL/GenBank/DDBJ whole genome shotgun (WGS) entry which is preliminary data.</text>
</comment>
<name>A0A2H5PAZ2_CITUN</name>
<evidence type="ECO:0000313" key="7">
    <source>
        <dbReference type="Proteomes" id="UP000236630"/>
    </source>
</evidence>